<gene>
    <name evidence="2" type="ORF">SAMN02982931_00705</name>
</gene>
<dbReference type="Pfam" id="PF14108">
    <property type="entry name" value="ABA4-like"/>
    <property type="match status" value="1"/>
</dbReference>
<accession>A0A1G6AIU9</accession>
<evidence type="ECO:0000313" key="2">
    <source>
        <dbReference type="EMBL" id="SDB08342.1"/>
    </source>
</evidence>
<feature type="transmembrane region" description="Helical" evidence="1">
    <location>
        <begin position="37"/>
        <end position="57"/>
    </location>
</feature>
<proteinExistence type="predicted"/>
<dbReference type="AlphaFoldDB" id="A0A1G6AIU9"/>
<dbReference type="RefSeq" id="WP_090874789.1">
    <property type="nucleotide sequence ID" value="NZ_FMXQ01000001.1"/>
</dbReference>
<feature type="transmembrane region" description="Helical" evidence="1">
    <location>
        <begin position="110"/>
        <end position="135"/>
    </location>
</feature>
<dbReference type="OrthoDB" id="345237at2"/>
<evidence type="ECO:0000313" key="3">
    <source>
        <dbReference type="Proteomes" id="UP000199071"/>
    </source>
</evidence>
<protein>
    <recommendedName>
        <fullName evidence="4">DUF4281 domain-containing protein</fullName>
    </recommendedName>
</protein>
<organism evidence="2 3">
    <name type="scientific">Bauldia litoralis</name>
    <dbReference type="NCBI Taxonomy" id="665467"/>
    <lineage>
        <taxon>Bacteria</taxon>
        <taxon>Pseudomonadati</taxon>
        <taxon>Pseudomonadota</taxon>
        <taxon>Alphaproteobacteria</taxon>
        <taxon>Hyphomicrobiales</taxon>
        <taxon>Kaistiaceae</taxon>
        <taxon>Bauldia</taxon>
    </lineage>
</organism>
<evidence type="ECO:0008006" key="4">
    <source>
        <dbReference type="Google" id="ProtNLM"/>
    </source>
</evidence>
<sequence length="144" mass="15399">MSQFETIFAIANPVALVGWLGLVVFPGRKLVVDGISGLLIPALLGVAYAALIGAYFAGADGGFSSIEAVRTLFQSDALLVAGWLHYLAFDLFVGAWQVRTARAEGIPHLLVIPCLALTFLFGPVGLLLFLIIRFARTPRLALET</sequence>
<feature type="transmembrane region" description="Helical" evidence="1">
    <location>
        <begin position="6"/>
        <end position="25"/>
    </location>
</feature>
<dbReference type="Proteomes" id="UP000199071">
    <property type="component" value="Unassembled WGS sequence"/>
</dbReference>
<dbReference type="InterPro" id="IPR025461">
    <property type="entry name" value="ABA4-like"/>
</dbReference>
<feature type="transmembrane region" description="Helical" evidence="1">
    <location>
        <begin position="77"/>
        <end position="98"/>
    </location>
</feature>
<keyword evidence="1" id="KW-0472">Membrane</keyword>
<name>A0A1G6AIU9_9HYPH</name>
<dbReference type="STRING" id="665467.SAMN02982931_00705"/>
<evidence type="ECO:0000256" key="1">
    <source>
        <dbReference type="SAM" id="Phobius"/>
    </source>
</evidence>
<keyword evidence="1" id="KW-1133">Transmembrane helix</keyword>
<keyword evidence="1" id="KW-0812">Transmembrane</keyword>
<dbReference type="EMBL" id="FMXQ01000001">
    <property type="protein sequence ID" value="SDB08342.1"/>
    <property type="molecule type" value="Genomic_DNA"/>
</dbReference>
<keyword evidence="3" id="KW-1185">Reference proteome</keyword>
<reference evidence="2 3" key="1">
    <citation type="submission" date="2016-10" db="EMBL/GenBank/DDBJ databases">
        <authorList>
            <person name="de Groot N.N."/>
        </authorList>
    </citation>
    <scope>NUCLEOTIDE SEQUENCE [LARGE SCALE GENOMIC DNA]</scope>
    <source>
        <strain evidence="2 3">ATCC 35022</strain>
    </source>
</reference>